<dbReference type="EMBL" id="MCFA01000045">
    <property type="protein sequence ID" value="ORY13100.1"/>
    <property type="molecule type" value="Genomic_DNA"/>
</dbReference>
<dbReference type="Pfam" id="PF07876">
    <property type="entry name" value="Dabb"/>
    <property type="match status" value="1"/>
</dbReference>
<dbReference type="AlphaFoldDB" id="A0A1Y1ZSB3"/>
<accession>A0A1Y1ZSB3</accession>
<dbReference type="OrthoDB" id="3830014at2759"/>
<keyword evidence="3" id="KW-1185">Reference proteome</keyword>
<proteinExistence type="predicted"/>
<dbReference type="SMART" id="SM00886">
    <property type="entry name" value="Dabb"/>
    <property type="match status" value="1"/>
</dbReference>
<gene>
    <name evidence="2" type="ORF">BCR34DRAFT_481723</name>
</gene>
<name>A0A1Y1ZSB3_9PLEO</name>
<dbReference type="SUPFAM" id="SSF54909">
    <property type="entry name" value="Dimeric alpha+beta barrel"/>
    <property type="match status" value="1"/>
</dbReference>
<evidence type="ECO:0000313" key="2">
    <source>
        <dbReference type="EMBL" id="ORY13100.1"/>
    </source>
</evidence>
<sequence length="105" mass="11817">MPRILRLTLFKIPDSEHIAGAVQKYSTLSQDAIKDGKPYISMAQATPTHDDPRSQGFTLVARTVFECKEDMDYYDQECAAHAEIKALFKGKVAGPPCMLYMDMKE</sequence>
<organism evidence="2 3">
    <name type="scientific">Clohesyomyces aquaticus</name>
    <dbReference type="NCBI Taxonomy" id="1231657"/>
    <lineage>
        <taxon>Eukaryota</taxon>
        <taxon>Fungi</taxon>
        <taxon>Dikarya</taxon>
        <taxon>Ascomycota</taxon>
        <taxon>Pezizomycotina</taxon>
        <taxon>Dothideomycetes</taxon>
        <taxon>Pleosporomycetidae</taxon>
        <taxon>Pleosporales</taxon>
        <taxon>Lindgomycetaceae</taxon>
        <taxon>Clohesyomyces</taxon>
    </lineage>
</organism>
<feature type="domain" description="Stress-response A/B barrel" evidence="1">
    <location>
        <begin position="4"/>
        <end position="100"/>
    </location>
</feature>
<dbReference type="InterPro" id="IPR011008">
    <property type="entry name" value="Dimeric_a/b-barrel"/>
</dbReference>
<evidence type="ECO:0000259" key="1">
    <source>
        <dbReference type="PROSITE" id="PS51502"/>
    </source>
</evidence>
<protein>
    <recommendedName>
        <fullName evidence="1">Stress-response A/B barrel domain-containing protein</fullName>
    </recommendedName>
</protein>
<dbReference type="InterPro" id="IPR013097">
    <property type="entry name" value="Dabb"/>
</dbReference>
<dbReference type="PROSITE" id="PS51502">
    <property type="entry name" value="S_R_A_B_BARREL"/>
    <property type="match status" value="1"/>
</dbReference>
<dbReference type="Proteomes" id="UP000193144">
    <property type="component" value="Unassembled WGS sequence"/>
</dbReference>
<reference evidence="2 3" key="1">
    <citation type="submission" date="2016-07" db="EMBL/GenBank/DDBJ databases">
        <title>Pervasive Adenine N6-methylation of Active Genes in Fungi.</title>
        <authorList>
            <consortium name="DOE Joint Genome Institute"/>
            <person name="Mondo S.J."/>
            <person name="Dannebaum R.O."/>
            <person name="Kuo R.C."/>
            <person name="Labutti K."/>
            <person name="Haridas S."/>
            <person name="Kuo A."/>
            <person name="Salamov A."/>
            <person name="Ahrendt S.R."/>
            <person name="Lipzen A."/>
            <person name="Sullivan W."/>
            <person name="Andreopoulos W.B."/>
            <person name="Clum A."/>
            <person name="Lindquist E."/>
            <person name="Daum C."/>
            <person name="Ramamoorthy G.K."/>
            <person name="Gryganskyi A."/>
            <person name="Culley D."/>
            <person name="Magnuson J.K."/>
            <person name="James T.Y."/>
            <person name="O'Malley M.A."/>
            <person name="Stajich J.E."/>
            <person name="Spatafora J.W."/>
            <person name="Visel A."/>
            <person name="Grigoriev I.V."/>
        </authorList>
    </citation>
    <scope>NUCLEOTIDE SEQUENCE [LARGE SCALE GENOMIC DNA]</scope>
    <source>
        <strain evidence="2 3">CBS 115471</strain>
    </source>
</reference>
<dbReference type="Gene3D" id="3.30.70.100">
    <property type="match status" value="1"/>
</dbReference>
<evidence type="ECO:0000313" key="3">
    <source>
        <dbReference type="Proteomes" id="UP000193144"/>
    </source>
</evidence>
<comment type="caution">
    <text evidence="2">The sequence shown here is derived from an EMBL/GenBank/DDBJ whole genome shotgun (WGS) entry which is preliminary data.</text>
</comment>